<dbReference type="Gene3D" id="3.30.300.30">
    <property type="match status" value="1"/>
</dbReference>
<dbReference type="InterPro" id="IPR042099">
    <property type="entry name" value="ANL_N_sf"/>
</dbReference>
<dbReference type="Pfam" id="PF00550">
    <property type="entry name" value="PP-binding"/>
    <property type="match status" value="1"/>
</dbReference>
<feature type="domain" description="AMP-binding enzyme C-terminal" evidence="4">
    <location>
        <begin position="400"/>
        <end position="487"/>
    </location>
</feature>
<feature type="domain" description="AMP-dependent synthetase/ligase" evidence="2">
    <location>
        <begin position="47"/>
        <end position="342"/>
    </location>
</feature>
<reference evidence="5" key="1">
    <citation type="journal article" date="2023" name="Mol. Biol. Evol.">
        <title>Third-Generation Sequencing Reveals the Adaptive Role of the Epigenome in Three Deep-Sea Polychaetes.</title>
        <authorList>
            <person name="Perez M."/>
            <person name="Aroh O."/>
            <person name="Sun Y."/>
            <person name="Lan Y."/>
            <person name="Juniper S.K."/>
            <person name="Young C.R."/>
            <person name="Angers B."/>
            <person name="Qian P.Y."/>
        </authorList>
    </citation>
    <scope>NUCLEOTIDE SEQUENCE</scope>
    <source>
        <strain evidence="5">R07B-5</strain>
    </source>
</reference>
<dbReference type="InterPro" id="IPR020845">
    <property type="entry name" value="AMP-binding_CS"/>
</dbReference>
<proteinExistence type="predicted"/>
<feature type="region of interest" description="Disordered" evidence="1">
    <location>
        <begin position="593"/>
        <end position="641"/>
    </location>
</feature>
<dbReference type="Gene3D" id="3.40.50.12780">
    <property type="entry name" value="N-terminal domain of ligase-like"/>
    <property type="match status" value="1"/>
</dbReference>
<dbReference type="InterPro" id="IPR000873">
    <property type="entry name" value="AMP-dep_synth/lig_dom"/>
</dbReference>
<protein>
    <recommendedName>
        <fullName evidence="7">Carrier domain-containing protein</fullName>
    </recommendedName>
</protein>
<dbReference type="EMBL" id="JAODUO010000365">
    <property type="protein sequence ID" value="KAK2182144.1"/>
    <property type="molecule type" value="Genomic_DNA"/>
</dbReference>
<evidence type="ECO:0000259" key="4">
    <source>
        <dbReference type="Pfam" id="PF13193"/>
    </source>
</evidence>
<dbReference type="Pfam" id="PF00501">
    <property type="entry name" value="AMP-binding"/>
    <property type="match status" value="1"/>
</dbReference>
<dbReference type="SUPFAM" id="SSF56801">
    <property type="entry name" value="Acetyl-CoA synthetase-like"/>
    <property type="match status" value="1"/>
</dbReference>
<accession>A0AAD9L321</accession>
<dbReference type="InterPro" id="IPR052091">
    <property type="entry name" value="Beta-ala_Activ/Resist"/>
</dbReference>
<dbReference type="PROSITE" id="PS00455">
    <property type="entry name" value="AMP_BINDING"/>
    <property type="match status" value="1"/>
</dbReference>
<dbReference type="PANTHER" id="PTHR44394:SF1">
    <property type="entry name" value="BETA-ALANINE-ACTIVATING ENZYME"/>
    <property type="match status" value="1"/>
</dbReference>
<dbReference type="InterPro" id="IPR025110">
    <property type="entry name" value="AMP-bd_C"/>
</dbReference>
<dbReference type="InterPro" id="IPR045851">
    <property type="entry name" value="AMP-bd_C_sf"/>
</dbReference>
<dbReference type="Pfam" id="PF13193">
    <property type="entry name" value="AMP-binding_C"/>
    <property type="match status" value="1"/>
</dbReference>
<dbReference type="InterPro" id="IPR036736">
    <property type="entry name" value="ACP-like_sf"/>
</dbReference>
<dbReference type="Gene3D" id="1.10.1200.10">
    <property type="entry name" value="ACP-like"/>
    <property type="match status" value="1"/>
</dbReference>
<dbReference type="GO" id="GO:0043041">
    <property type="term" value="P:amino acid activation for nonribosomal peptide biosynthetic process"/>
    <property type="evidence" value="ECO:0007669"/>
    <property type="project" value="TreeGrafter"/>
</dbReference>
<evidence type="ECO:0000256" key="1">
    <source>
        <dbReference type="SAM" id="MobiDB-lite"/>
    </source>
</evidence>
<feature type="compositionally biased region" description="Polar residues" evidence="1">
    <location>
        <begin position="630"/>
        <end position="641"/>
    </location>
</feature>
<comment type="caution">
    <text evidence="5">The sequence shown here is derived from an EMBL/GenBank/DDBJ whole genome shotgun (WGS) entry which is preliminary data.</text>
</comment>
<feature type="domain" description="Carrier" evidence="3">
    <location>
        <begin position="532"/>
        <end position="566"/>
    </location>
</feature>
<evidence type="ECO:0000259" key="3">
    <source>
        <dbReference type="Pfam" id="PF00550"/>
    </source>
</evidence>
<dbReference type="PANTHER" id="PTHR44394">
    <property type="entry name" value="BETA-ALANINE-ACTIVATING ENZYME"/>
    <property type="match status" value="1"/>
</dbReference>
<dbReference type="SUPFAM" id="SSF47336">
    <property type="entry name" value="ACP-like"/>
    <property type="match status" value="1"/>
</dbReference>
<evidence type="ECO:0000313" key="6">
    <source>
        <dbReference type="Proteomes" id="UP001209878"/>
    </source>
</evidence>
<sequence>MEGLAQSKTKKTAKEFPENVAIVYDDGHSKELVTYSVLLNNASRSESAFVNIDVDVPVSWLHYLIKQLHINLLLVQPHWVLHMTKKLDCFCPEVGDLRGHIGSQVRGQLGDEDLQLSSVYLRQVGHVTCESSLAYVMTTSGTTGMPKLVKVPHQCIVPNILHLSRLFHMGPVDVVFQASPLTFDPSVVEMFIAMTTGATLLCVPNTVKLNPAKMVDILCQNKTTVIQATPTLMSSIGSSRLRRTLLAAGSALRVLALGGEMCPPFPVLRGWREEGNSTPTSTTYTGSPRYPCWATCYTLTEGDLRSNRTEVPLGDALEGTQLDIRPQPGEDTEKGVLWIGGSDRVCFVGGEEENKKNFADGVVYRNSGDVVIRDSRGQMTYQGRLDEQIKRHGKRLNLVELEQTVVHSDVVKQAAAVYDPESRRLGLAVSVDLMACPAPHSGQGGVSGRWARVKTELEQLISSQLPTYYIPDFIVIRETLPMTRHGKVDKKQLMLMEEFKVADQCRPVRMDRDQHRPVQMECLHPMHNDPADLAVNFLESGGDSLSALRFVSRVEAHFGGVALPDLLDVTLHQTLTDVLVCVRRTLRTHGHLDTATEDTGDSMGGNGGRMTSGQDYGQAHSLGGEKGDDQTVSMSDKSVIR</sequence>
<gene>
    <name evidence="5" type="ORF">NP493_365g02049</name>
</gene>
<dbReference type="AlphaFoldDB" id="A0AAD9L321"/>
<name>A0AAD9L321_RIDPI</name>
<evidence type="ECO:0008006" key="7">
    <source>
        <dbReference type="Google" id="ProtNLM"/>
    </source>
</evidence>
<evidence type="ECO:0000313" key="5">
    <source>
        <dbReference type="EMBL" id="KAK2182144.1"/>
    </source>
</evidence>
<dbReference type="Proteomes" id="UP001209878">
    <property type="component" value="Unassembled WGS sequence"/>
</dbReference>
<dbReference type="InterPro" id="IPR009081">
    <property type="entry name" value="PP-bd_ACP"/>
</dbReference>
<evidence type="ECO:0000259" key="2">
    <source>
        <dbReference type="Pfam" id="PF00501"/>
    </source>
</evidence>
<organism evidence="5 6">
    <name type="scientific">Ridgeia piscesae</name>
    <name type="common">Tubeworm</name>
    <dbReference type="NCBI Taxonomy" id="27915"/>
    <lineage>
        <taxon>Eukaryota</taxon>
        <taxon>Metazoa</taxon>
        <taxon>Spiralia</taxon>
        <taxon>Lophotrochozoa</taxon>
        <taxon>Annelida</taxon>
        <taxon>Polychaeta</taxon>
        <taxon>Sedentaria</taxon>
        <taxon>Canalipalpata</taxon>
        <taxon>Sabellida</taxon>
        <taxon>Siboglinidae</taxon>
        <taxon>Ridgeia</taxon>
    </lineage>
</organism>
<keyword evidence="6" id="KW-1185">Reference proteome</keyword>